<dbReference type="InterPro" id="IPR012340">
    <property type="entry name" value="NA-bd_OB-fold"/>
</dbReference>
<dbReference type="AlphaFoldDB" id="F2LUB1"/>
<evidence type="ECO:0000256" key="2">
    <source>
        <dbReference type="ARBA" id="ARBA00022490"/>
    </source>
</evidence>
<dbReference type="PROSITE" id="PS01175">
    <property type="entry name" value="RIBONUCLEASE_II"/>
    <property type="match status" value="1"/>
</dbReference>
<dbReference type="InterPro" id="IPR050180">
    <property type="entry name" value="RNR_Ribonuclease"/>
</dbReference>
<dbReference type="InterPro" id="IPR003029">
    <property type="entry name" value="S1_domain"/>
</dbReference>
<dbReference type="Proteomes" id="UP000008139">
    <property type="component" value="Chromosome"/>
</dbReference>
<dbReference type="RefSeq" id="WP_013681478.1">
    <property type="nucleotide sequence ID" value="NC_015318.1"/>
</dbReference>
<protein>
    <recommendedName>
        <fullName evidence="7">Ribonuclease R</fullName>
        <shortName evidence="7">RNase R</shortName>
        <ecNumber evidence="7">3.1.13.1</ecNumber>
    </recommendedName>
</protein>
<dbReference type="InParanoid" id="F2LUB1"/>
<dbReference type="InterPro" id="IPR004476">
    <property type="entry name" value="RNase_II/RNase_R"/>
</dbReference>
<dbReference type="SUPFAM" id="SSF50249">
    <property type="entry name" value="Nucleic acid-binding proteins"/>
    <property type="match status" value="3"/>
</dbReference>
<comment type="subcellular location">
    <subcellularLocation>
        <location evidence="7">Cytoplasm</location>
    </subcellularLocation>
</comment>
<dbReference type="GO" id="GO:0003723">
    <property type="term" value="F:RNA binding"/>
    <property type="evidence" value="ECO:0007669"/>
    <property type="project" value="UniProtKB-UniRule"/>
</dbReference>
<keyword evidence="2 7" id="KW-0963">Cytoplasm</keyword>
<evidence type="ECO:0000313" key="10">
    <source>
        <dbReference type="Proteomes" id="UP000008139"/>
    </source>
</evidence>
<dbReference type="SMART" id="SM00955">
    <property type="entry name" value="RNB"/>
    <property type="match status" value="1"/>
</dbReference>
<evidence type="ECO:0000256" key="3">
    <source>
        <dbReference type="ARBA" id="ARBA00022722"/>
    </source>
</evidence>
<dbReference type="PANTHER" id="PTHR23355">
    <property type="entry name" value="RIBONUCLEASE"/>
    <property type="match status" value="1"/>
</dbReference>
<feature type="domain" description="S1 motif" evidence="8">
    <location>
        <begin position="608"/>
        <end position="689"/>
    </location>
</feature>
<comment type="catalytic activity">
    <reaction evidence="1 7">
        <text>Exonucleolytic cleavage in the 3'- to 5'-direction to yield nucleoside 5'-phosphates.</text>
        <dbReference type="EC" id="3.1.13.1"/>
    </reaction>
</comment>
<dbReference type="Gene3D" id="2.40.50.140">
    <property type="entry name" value="Nucleic acid-binding proteins"/>
    <property type="match status" value="1"/>
</dbReference>
<evidence type="ECO:0000313" key="9">
    <source>
        <dbReference type="EMBL" id="AEA33437.1"/>
    </source>
</evidence>
<dbReference type="GO" id="GO:0005829">
    <property type="term" value="C:cytosol"/>
    <property type="evidence" value="ECO:0007669"/>
    <property type="project" value="TreeGrafter"/>
</dbReference>
<comment type="function">
    <text evidence="7">3'-5' exoribonuclease that releases 5'-nucleoside monophosphates and is involved in maturation of structured RNAs.</text>
</comment>
<dbReference type="InterPro" id="IPR011805">
    <property type="entry name" value="RNase_R"/>
</dbReference>
<evidence type="ECO:0000256" key="1">
    <source>
        <dbReference type="ARBA" id="ARBA00001849"/>
    </source>
</evidence>
<keyword evidence="10" id="KW-1185">Reference proteome</keyword>
<dbReference type="PANTHER" id="PTHR23355:SF9">
    <property type="entry name" value="DIS3-LIKE EXONUCLEASE 2"/>
    <property type="match status" value="1"/>
</dbReference>
<sequence length="689" mass="79937">MSRYAIAILNFLSAKDYKPLSGSELRKALGVSKKRKTAFYKELRRLKKEGKIKKISKSRYVIALKKSQTPLLKGTLLKRSGFFYLRKGEDEVKLPQLINTVNATEGDEIIVKLQKSNIGITSKVVKVLKRRLKNVIGYLVKTPRGWIVNPTDRKVPFVISVGKIDKKLKEGWLVLVEIISFVEGKHTTVKGKIVKVYGDPYQLKIDKEVVIDKFGLPYEFSTEVERELEMIAEPTEDEFRKRTDFRNLPTITIDGEDARDFDDAIDVERTQTGYRLYVHIADVSNYVKKGMSLDKEALQRGFSVYFPEAVIPMLPFKLSNDVCSLVPDEDRLSVSVIMEISKKGVIKSYDIKESVIRNKRRMTYKGVQGILDGQIKDEQWLKDRLVIMRELAKTLRSRRFKKGSLDLDIPEPKVIVEDDKIIEIKEREHLFSHSIIEEFMLAANLCVADFLSRHYEKYIRRVHDDPDPVKLSVLIAFLRKMGVKFELQDEITSKELQKILKSIKDEKLKKIVSQLMLRSLKRAEYSTQSKGHFALHFENYTHFTSPIRRYPDLVVHRMIKAVLEKKRESFDNLEDITSTIKERELTTENAMFYMNDIKAAHFMRQYIGEVFDATITTIIPSGFFVRLKEHFVEGFVAVSSLKDDYYEYVEYMYAMVGKRKKKIFRLGDDVRVMVVNVDKFAGEIDFTVA</sequence>
<reference evidence="9 10" key="1">
    <citation type="journal article" date="2011" name="Stand. Genomic Sci.">
        <title>Complete genome sequence of the thermophilic sulfur-reducer Hippea maritima type strain (MH(2)).</title>
        <authorList>
            <person name="Huntemann M."/>
            <person name="Lu M."/>
            <person name="Nolan M."/>
            <person name="Lapidus A."/>
            <person name="Lucas S."/>
            <person name="Hammon N."/>
            <person name="Deshpande S."/>
            <person name="Cheng J.F."/>
            <person name="Tapia R."/>
            <person name="Han C."/>
            <person name="Goodwin L."/>
            <person name="Pitluck S."/>
            <person name="Liolios K."/>
            <person name="Pagani I."/>
            <person name="Ivanova N."/>
            <person name="Ovchinikova G."/>
            <person name="Pati A."/>
            <person name="Chen A."/>
            <person name="Palaniappan K."/>
            <person name="Land M."/>
            <person name="Hauser L."/>
            <person name="Jeffries C.D."/>
            <person name="Detter J.C."/>
            <person name="Brambilla E.M."/>
            <person name="Rohde M."/>
            <person name="Spring S."/>
            <person name="Goker M."/>
            <person name="Woyke T."/>
            <person name="Bristow J."/>
            <person name="Eisen J.A."/>
            <person name="Markowitz V."/>
            <person name="Hugenholtz P."/>
            <person name="Kyrpides N.C."/>
            <person name="Klenk H.P."/>
            <person name="Mavromatis K."/>
        </authorList>
    </citation>
    <scope>NUCLEOTIDE SEQUENCE [LARGE SCALE GENOMIC DNA]</scope>
    <source>
        <strain evidence="10">ATCC 700847 / DSM 10411 / MH2</strain>
    </source>
</reference>
<dbReference type="Pfam" id="PF00575">
    <property type="entry name" value="S1"/>
    <property type="match status" value="1"/>
</dbReference>
<name>F2LUB1_HIPMA</name>
<dbReference type="EC" id="3.1.13.1" evidence="7"/>
<keyword evidence="3 7" id="KW-0540">Nuclease</keyword>
<dbReference type="EMBL" id="CP002606">
    <property type="protein sequence ID" value="AEA33437.1"/>
    <property type="molecule type" value="Genomic_DNA"/>
</dbReference>
<dbReference type="Pfam" id="PF00773">
    <property type="entry name" value="RNB"/>
    <property type="match status" value="1"/>
</dbReference>
<dbReference type="GO" id="GO:0008859">
    <property type="term" value="F:exoribonuclease II activity"/>
    <property type="evidence" value="ECO:0007669"/>
    <property type="project" value="UniProtKB-UniRule"/>
</dbReference>
<evidence type="ECO:0000256" key="5">
    <source>
        <dbReference type="ARBA" id="ARBA00022839"/>
    </source>
</evidence>
<evidence type="ECO:0000256" key="4">
    <source>
        <dbReference type="ARBA" id="ARBA00022801"/>
    </source>
</evidence>
<dbReference type="InterPro" id="IPR001900">
    <property type="entry name" value="RNase_II/R"/>
</dbReference>
<organism evidence="9 10">
    <name type="scientific">Hippea maritima (strain ATCC 700847 / DSM 10411 / MH2)</name>
    <dbReference type="NCBI Taxonomy" id="760142"/>
    <lineage>
        <taxon>Bacteria</taxon>
        <taxon>Pseudomonadati</taxon>
        <taxon>Campylobacterota</taxon>
        <taxon>Desulfurellia</taxon>
        <taxon>Desulfurellales</taxon>
        <taxon>Hippeaceae</taxon>
        <taxon>Hippea</taxon>
    </lineage>
</organism>
<dbReference type="InterPro" id="IPR040476">
    <property type="entry name" value="CSD2"/>
</dbReference>
<dbReference type="CDD" id="cd04471">
    <property type="entry name" value="S1_RNase_R"/>
    <property type="match status" value="1"/>
</dbReference>
<dbReference type="GO" id="GO:0006402">
    <property type="term" value="P:mRNA catabolic process"/>
    <property type="evidence" value="ECO:0007669"/>
    <property type="project" value="TreeGrafter"/>
</dbReference>
<dbReference type="PROSITE" id="PS50126">
    <property type="entry name" value="S1"/>
    <property type="match status" value="1"/>
</dbReference>
<gene>
    <name evidence="7" type="primary">rnr</name>
    <name evidence="9" type="ordered locus">Hipma_0465</name>
</gene>
<dbReference type="HOGENOM" id="CLU_002333_4_1_7"/>
<evidence type="ECO:0000259" key="8">
    <source>
        <dbReference type="PROSITE" id="PS50126"/>
    </source>
</evidence>
<keyword evidence="6 7" id="KW-0694">RNA-binding</keyword>
<proteinExistence type="inferred from homology"/>
<evidence type="ECO:0000256" key="7">
    <source>
        <dbReference type="HAMAP-Rule" id="MF_01895"/>
    </source>
</evidence>
<reference evidence="10" key="2">
    <citation type="submission" date="2011-03" db="EMBL/GenBank/DDBJ databases">
        <title>The complete genome of Hippea maritima DSM 10411.</title>
        <authorList>
            <consortium name="US DOE Joint Genome Institute (JGI-PGF)"/>
            <person name="Lucas S."/>
            <person name="Copeland A."/>
            <person name="Lapidus A."/>
            <person name="Bruce D."/>
            <person name="Goodwin L."/>
            <person name="Pitluck S."/>
            <person name="Peters L."/>
            <person name="Kyrpides N."/>
            <person name="Mavromatis K."/>
            <person name="Pagani I."/>
            <person name="Ivanova N."/>
            <person name="Mikhailova N."/>
            <person name="Lu M."/>
            <person name="Detter J.C."/>
            <person name="Tapia R."/>
            <person name="Han C."/>
            <person name="Land M."/>
            <person name="Hauser L."/>
            <person name="Markowitz V."/>
            <person name="Cheng J.-F."/>
            <person name="Hugenholtz P."/>
            <person name="Woyke T."/>
            <person name="Wu D."/>
            <person name="Spring S."/>
            <person name="Schroeder M."/>
            <person name="Brambilla E."/>
            <person name="Klenk H.-P."/>
            <person name="Eisen J.A."/>
        </authorList>
    </citation>
    <scope>NUCLEOTIDE SEQUENCE [LARGE SCALE GENOMIC DNA]</scope>
    <source>
        <strain evidence="10">ATCC 700847 / DSM 10411 / MH2</strain>
    </source>
</reference>
<dbReference type="FunCoup" id="F2LUB1">
    <property type="interactions" value="392"/>
</dbReference>
<dbReference type="NCBIfam" id="TIGR02063">
    <property type="entry name" value="RNase_R"/>
    <property type="match status" value="1"/>
</dbReference>
<dbReference type="NCBIfam" id="TIGR00358">
    <property type="entry name" value="3_prime_RNase"/>
    <property type="match status" value="1"/>
</dbReference>
<dbReference type="InterPro" id="IPR022966">
    <property type="entry name" value="RNase_II/R_CS"/>
</dbReference>
<accession>F2LUB1</accession>
<comment type="similarity">
    <text evidence="7">Belongs to the RNR ribonuclease family. RNase R subfamily.</text>
</comment>
<dbReference type="eggNOG" id="COG0557">
    <property type="taxonomic scope" value="Bacteria"/>
</dbReference>
<dbReference type="KEGG" id="hmr:Hipma_0465"/>
<dbReference type="STRING" id="760142.Hipma_0465"/>
<dbReference type="OrthoDB" id="9764149at2"/>
<dbReference type="SMART" id="SM00316">
    <property type="entry name" value="S1"/>
    <property type="match status" value="1"/>
</dbReference>
<dbReference type="HAMAP" id="MF_01895">
    <property type="entry name" value="RNase_R"/>
    <property type="match status" value="1"/>
</dbReference>
<evidence type="ECO:0000256" key="6">
    <source>
        <dbReference type="ARBA" id="ARBA00022884"/>
    </source>
</evidence>
<dbReference type="Pfam" id="PF17876">
    <property type="entry name" value="CSD2"/>
    <property type="match status" value="1"/>
</dbReference>
<keyword evidence="4 7" id="KW-0378">Hydrolase</keyword>
<keyword evidence="5 7" id="KW-0269">Exonuclease</keyword>